<proteinExistence type="predicted"/>
<evidence type="ECO:0000259" key="5">
    <source>
        <dbReference type="PROSITE" id="PS50110"/>
    </source>
</evidence>
<feature type="domain" description="OmpR/PhoB-type" evidence="6">
    <location>
        <begin position="166"/>
        <end position="265"/>
    </location>
</feature>
<dbReference type="CDD" id="cd00383">
    <property type="entry name" value="trans_reg_C"/>
    <property type="match status" value="1"/>
</dbReference>
<dbReference type="SMART" id="SM00448">
    <property type="entry name" value="REC"/>
    <property type="match status" value="1"/>
</dbReference>
<dbReference type="Pfam" id="PF00486">
    <property type="entry name" value="Trans_reg_C"/>
    <property type="match status" value="1"/>
</dbReference>
<dbReference type="Proteomes" id="UP001374803">
    <property type="component" value="Chromosome"/>
</dbReference>
<evidence type="ECO:0000259" key="6">
    <source>
        <dbReference type="PROSITE" id="PS51755"/>
    </source>
</evidence>
<dbReference type="InterPro" id="IPR039420">
    <property type="entry name" value="WalR-like"/>
</dbReference>
<feature type="region of interest" description="Disordered" evidence="4">
    <location>
        <begin position="1"/>
        <end position="29"/>
    </location>
</feature>
<dbReference type="InterPro" id="IPR001789">
    <property type="entry name" value="Sig_transdc_resp-reg_receiver"/>
</dbReference>
<keyword evidence="1 3" id="KW-0238">DNA-binding</keyword>
<feature type="DNA-binding region" description="OmpR/PhoB-type" evidence="3">
    <location>
        <begin position="166"/>
        <end position="265"/>
    </location>
</feature>
<dbReference type="Gene3D" id="1.10.10.10">
    <property type="entry name" value="Winged helix-like DNA-binding domain superfamily/Winged helix DNA-binding domain"/>
    <property type="match status" value="1"/>
</dbReference>
<evidence type="ECO:0000256" key="1">
    <source>
        <dbReference type="ARBA" id="ARBA00023125"/>
    </source>
</evidence>
<dbReference type="Gene3D" id="6.10.250.690">
    <property type="match status" value="1"/>
</dbReference>
<dbReference type="PANTHER" id="PTHR48111:SF47">
    <property type="entry name" value="TRANSCRIPTIONAL REGULATORY PROTEIN RSTA"/>
    <property type="match status" value="1"/>
</dbReference>
<evidence type="ECO:0000313" key="8">
    <source>
        <dbReference type="Proteomes" id="UP001374803"/>
    </source>
</evidence>
<dbReference type="InterPro" id="IPR011006">
    <property type="entry name" value="CheY-like_superfamily"/>
</dbReference>
<dbReference type="PROSITE" id="PS50110">
    <property type="entry name" value="RESPONSE_REGULATORY"/>
    <property type="match status" value="1"/>
</dbReference>
<dbReference type="InterPro" id="IPR001867">
    <property type="entry name" value="OmpR/PhoB-type_DNA-bd"/>
</dbReference>
<evidence type="ECO:0000313" key="7">
    <source>
        <dbReference type="EMBL" id="WXB06972.1"/>
    </source>
</evidence>
<keyword evidence="2" id="KW-0597">Phosphoprotein</keyword>
<dbReference type="Pfam" id="PF00072">
    <property type="entry name" value="Response_reg"/>
    <property type="match status" value="1"/>
</dbReference>
<keyword evidence="8" id="KW-1185">Reference proteome</keyword>
<accession>A0ABZ2LE07</accession>
<dbReference type="PANTHER" id="PTHR48111">
    <property type="entry name" value="REGULATOR OF RPOS"/>
    <property type="match status" value="1"/>
</dbReference>
<reference evidence="7" key="1">
    <citation type="submission" date="2021-12" db="EMBL/GenBank/DDBJ databases">
        <title>Discovery of the Pendulisporaceae a myxobacterial family with distinct sporulation behavior and unique specialized metabolism.</title>
        <authorList>
            <person name="Garcia R."/>
            <person name="Popoff A."/>
            <person name="Bader C.D."/>
            <person name="Loehr J."/>
            <person name="Walesch S."/>
            <person name="Walt C."/>
            <person name="Boldt J."/>
            <person name="Bunk B."/>
            <person name="Haeckl F.J.F.P.J."/>
            <person name="Gunesch A.P."/>
            <person name="Birkelbach J."/>
            <person name="Nuebel U."/>
            <person name="Pietschmann T."/>
            <person name="Bach T."/>
            <person name="Mueller R."/>
        </authorList>
    </citation>
    <scope>NUCLEOTIDE SEQUENCE</scope>
    <source>
        <strain evidence="7">MSr11367</strain>
    </source>
</reference>
<dbReference type="RefSeq" id="WP_394836632.1">
    <property type="nucleotide sequence ID" value="NZ_CP089983.1"/>
</dbReference>
<feature type="modified residue" description="4-aspartylphosphate" evidence="2">
    <location>
        <position position="89"/>
    </location>
</feature>
<dbReference type="InterPro" id="IPR036388">
    <property type="entry name" value="WH-like_DNA-bd_sf"/>
</dbReference>
<dbReference type="InterPro" id="IPR016032">
    <property type="entry name" value="Sig_transdc_resp-reg_C-effctor"/>
</dbReference>
<evidence type="ECO:0000256" key="3">
    <source>
        <dbReference type="PROSITE-ProRule" id="PRU01091"/>
    </source>
</evidence>
<feature type="domain" description="Response regulatory" evidence="5">
    <location>
        <begin position="40"/>
        <end position="153"/>
    </location>
</feature>
<gene>
    <name evidence="7" type="ORF">LVJ94_06950</name>
</gene>
<name>A0ABZ2LE07_9BACT</name>
<dbReference type="SUPFAM" id="SSF52172">
    <property type="entry name" value="CheY-like"/>
    <property type="match status" value="1"/>
</dbReference>
<evidence type="ECO:0000256" key="4">
    <source>
        <dbReference type="SAM" id="MobiDB-lite"/>
    </source>
</evidence>
<evidence type="ECO:0000256" key="2">
    <source>
        <dbReference type="PROSITE-ProRule" id="PRU00169"/>
    </source>
</evidence>
<organism evidence="7 8">
    <name type="scientific">Pendulispora rubella</name>
    <dbReference type="NCBI Taxonomy" id="2741070"/>
    <lineage>
        <taxon>Bacteria</taxon>
        <taxon>Pseudomonadati</taxon>
        <taxon>Myxococcota</taxon>
        <taxon>Myxococcia</taxon>
        <taxon>Myxococcales</taxon>
        <taxon>Sorangiineae</taxon>
        <taxon>Pendulisporaceae</taxon>
        <taxon>Pendulispora</taxon>
    </lineage>
</organism>
<dbReference type="EMBL" id="CP089983">
    <property type="protein sequence ID" value="WXB06972.1"/>
    <property type="molecule type" value="Genomic_DNA"/>
</dbReference>
<protein>
    <submittedName>
        <fullName evidence="7">Response regulator transcription factor</fullName>
    </submittedName>
</protein>
<dbReference type="PROSITE" id="PS51755">
    <property type="entry name" value="OMPR_PHOB"/>
    <property type="match status" value="1"/>
</dbReference>
<dbReference type="SUPFAM" id="SSF46894">
    <property type="entry name" value="C-terminal effector domain of the bipartite response regulators"/>
    <property type="match status" value="1"/>
</dbReference>
<dbReference type="SMART" id="SM00862">
    <property type="entry name" value="Trans_reg_C"/>
    <property type="match status" value="1"/>
</dbReference>
<sequence>MAESLGLYDPESAEVPPCEAKHRRHKKGELATTAATRRTSVMLIEDDGGLADVVRSYLDEHGFQVEIVGRGDVALDRIRREIPDVVLLDVGLSGCDGLSLCREIRRHYDGIIVMMTVRVDEIDEVMGLEVGADDYLTKPIRPRALVARLRAHLRRTGERKPPSSEREWIAVGDLCIDPARRSVMYRGAIISVSCSEYELLEILAKRAGEVVHREDLLGAIRGIRYDGLNRSIDLRISRLRRKLADDPKRPTLIVSVRGVGYMLAASHRADAPQAIDGS</sequence>
<dbReference type="Gene3D" id="3.40.50.2300">
    <property type="match status" value="1"/>
</dbReference>